<sequence length="265" mass="27653">MVGRCGVAAGLGSGLFRRFRFGLGDCFGIFSPGIGGFGAGILASGNLGSGVVGLCGFSLAFAAFRGSRDFSIVLVLAAVAILAAATPVAPAAAIARLLFFAGLGLLVVFVLGFLRFGAQQGLTVGDRDLVVVGVNFTEGEKTVTVAAILDKGCLEGRFDAGYAGEVDVSFELLLVLGFKVEFFDAVTANDDNACFLRVGGVYQHLVGHYFVSCRQPTAAAGVAMPAAAHLYFHACRIIECPLAAASARWRCRPQPLWRGSMRTFP</sequence>
<name>A0A090DM26_MESPL</name>
<keyword evidence="1" id="KW-0472">Membrane</keyword>
<keyword evidence="1" id="KW-0812">Transmembrane</keyword>
<gene>
    <name evidence="2" type="ORF">MPL3356_230137</name>
</gene>
<keyword evidence="1" id="KW-1133">Transmembrane helix</keyword>
<dbReference type="Proteomes" id="UP000045285">
    <property type="component" value="Unassembled WGS sequence"/>
</dbReference>
<feature type="transmembrane region" description="Helical" evidence="1">
    <location>
        <begin position="94"/>
        <end position="114"/>
    </location>
</feature>
<feature type="transmembrane region" description="Helical" evidence="1">
    <location>
        <begin position="21"/>
        <end position="41"/>
    </location>
</feature>
<evidence type="ECO:0000313" key="3">
    <source>
        <dbReference type="Proteomes" id="UP000045285"/>
    </source>
</evidence>
<feature type="transmembrane region" description="Helical" evidence="1">
    <location>
        <begin position="47"/>
        <end position="64"/>
    </location>
</feature>
<proteinExistence type="predicted"/>
<dbReference type="AlphaFoldDB" id="A0A090DM26"/>
<accession>A0A090DM26</accession>
<evidence type="ECO:0000256" key="1">
    <source>
        <dbReference type="SAM" id="Phobius"/>
    </source>
</evidence>
<feature type="transmembrane region" description="Helical" evidence="1">
    <location>
        <begin position="71"/>
        <end position="88"/>
    </location>
</feature>
<protein>
    <submittedName>
        <fullName evidence="2">Uncharacterized protein</fullName>
    </submittedName>
</protein>
<dbReference type="AntiFam" id="ANF00132">
    <property type="entry name" value="Shadow ORF (opposite rne)"/>
</dbReference>
<dbReference type="EMBL" id="CCMZ01000016">
    <property type="protein sequence ID" value="CDX17305.1"/>
    <property type="molecule type" value="Genomic_DNA"/>
</dbReference>
<organism evidence="2 3">
    <name type="scientific">Mesorhizobium plurifarium</name>
    <dbReference type="NCBI Taxonomy" id="69974"/>
    <lineage>
        <taxon>Bacteria</taxon>
        <taxon>Pseudomonadati</taxon>
        <taxon>Pseudomonadota</taxon>
        <taxon>Alphaproteobacteria</taxon>
        <taxon>Hyphomicrobiales</taxon>
        <taxon>Phyllobacteriaceae</taxon>
        <taxon>Mesorhizobium</taxon>
    </lineage>
</organism>
<evidence type="ECO:0000313" key="2">
    <source>
        <dbReference type="EMBL" id="CDX17305.1"/>
    </source>
</evidence>
<reference evidence="3" key="1">
    <citation type="submission" date="2014-08" db="EMBL/GenBank/DDBJ databases">
        <authorList>
            <person name="Moulin L."/>
        </authorList>
    </citation>
    <scope>NUCLEOTIDE SEQUENCE [LARGE SCALE GENOMIC DNA]</scope>
</reference>
<keyword evidence="3" id="KW-1185">Reference proteome</keyword>